<evidence type="ECO:0000313" key="3">
    <source>
        <dbReference type="Proteomes" id="UP000596049"/>
    </source>
</evidence>
<feature type="coiled-coil region" evidence="1">
    <location>
        <begin position="10"/>
        <end position="44"/>
    </location>
</feature>
<evidence type="ECO:0000313" key="2">
    <source>
        <dbReference type="EMBL" id="QQP10453.1"/>
    </source>
</evidence>
<name>A0ABX7AKU3_9BACI</name>
<sequence length="104" mass="12376">MSVNEIRNQFVDLHRDLLQEQRKNKKLSEEIQRLKEYYEIVEKALFKASDKIVSFQKVFELYATPQNYKTTEYKQAEWFPPMVPIDKDLGQIARQALGGENHDK</sequence>
<gene>
    <name evidence="2" type="ORF">FJQ98_14265</name>
</gene>
<protein>
    <submittedName>
        <fullName evidence="2">Uncharacterized protein</fullName>
    </submittedName>
</protein>
<proteinExistence type="predicted"/>
<organism evidence="2 3">
    <name type="scientific">Lysinibacillus agricola</name>
    <dbReference type="NCBI Taxonomy" id="2590012"/>
    <lineage>
        <taxon>Bacteria</taxon>
        <taxon>Bacillati</taxon>
        <taxon>Bacillota</taxon>
        <taxon>Bacilli</taxon>
        <taxon>Bacillales</taxon>
        <taxon>Bacillaceae</taxon>
        <taxon>Lysinibacillus</taxon>
    </lineage>
</organism>
<dbReference type="Proteomes" id="UP000596049">
    <property type="component" value="Chromosome"/>
</dbReference>
<keyword evidence="1" id="KW-0175">Coiled coil</keyword>
<reference evidence="2 3" key="1">
    <citation type="submission" date="2020-01" db="EMBL/GenBank/DDBJ databases">
        <authorList>
            <person name="Liu G."/>
            <person name="Liu B."/>
        </authorList>
    </citation>
    <scope>NUCLEOTIDE SEQUENCE [LARGE SCALE GENOMIC DNA]</scope>
    <source>
        <strain evidence="2 3">FJAT-51161</strain>
    </source>
</reference>
<keyword evidence="3" id="KW-1185">Reference proteome</keyword>
<evidence type="ECO:0000256" key="1">
    <source>
        <dbReference type="SAM" id="Coils"/>
    </source>
</evidence>
<dbReference type="RefSeq" id="WP_053592540.1">
    <property type="nucleotide sequence ID" value="NZ_CP067341.1"/>
</dbReference>
<dbReference type="EMBL" id="CP067341">
    <property type="protein sequence ID" value="QQP10453.1"/>
    <property type="molecule type" value="Genomic_DNA"/>
</dbReference>
<accession>A0ABX7AKU3</accession>